<dbReference type="Gene3D" id="1.10.8.430">
    <property type="entry name" value="Helical domain of apoptotic protease-activating factors"/>
    <property type="match status" value="1"/>
</dbReference>
<evidence type="ECO:0000259" key="3">
    <source>
        <dbReference type="PROSITE" id="PS50104"/>
    </source>
</evidence>
<name>A0A9R1VL67_LACSA</name>
<evidence type="ECO:0000256" key="1">
    <source>
        <dbReference type="ARBA" id="ARBA00022614"/>
    </source>
</evidence>
<dbReference type="InterPro" id="IPR027417">
    <property type="entry name" value="P-loop_NTPase"/>
</dbReference>
<sequence length="397" mass="44925">MASSSTSSVPKSFKYDVFLSFRGEDTRTNFTDHLYSALQLKSIYTYKDDLRIKKGKRIDDELIGSIEDSRFYIIVFSKNYASSSWCLDELVKIMKCHKQTGHTAYPVFYDVVPSEVRNQRGVVGEAFAKHEKEEAAGKWREAMKEAADLAGWELKKTDDGHEAKFIKRIVEEVSLELRSVNFRIDEKLVGMETRINDIVSSLETTPDDVRMIGIWGMGGGGKTTLARAVFDQISFQFEGKSFVENVREVSSTPLSGIKSLQKQVLSDILNDQGINISSVSEGKNMMWRMMRGRKVLLVLDDVNRMDQLEAVVGERNWFKMGSTIIITTRDEQLLVAHGVKLICNVNLLSDKEATCLFSRYAFGREIPIQGYEELSAQVVRYAVGLPLTITVLGSFLW</sequence>
<dbReference type="AlphaFoldDB" id="A0A9R1VL67"/>
<keyword evidence="5" id="KW-1185">Reference proteome</keyword>
<dbReference type="SUPFAM" id="SSF52200">
    <property type="entry name" value="Toll/Interleukin receptor TIR domain"/>
    <property type="match status" value="1"/>
</dbReference>
<keyword evidence="2" id="KW-0520">NAD</keyword>
<dbReference type="InterPro" id="IPR002182">
    <property type="entry name" value="NB-ARC"/>
</dbReference>
<dbReference type="Pfam" id="PF01582">
    <property type="entry name" value="TIR"/>
    <property type="match status" value="1"/>
</dbReference>
<dbReference type="GO" id="GO:0006952">
    <property type="term" value="P:defense response"/>
    <property type="evidence" value="ECO:0007669"/>
    <property type="project" value="InterPro"/>
</dbReference>
<dbReference type="PRINTS" id="PR00364">
    <property type="entry name" value="DISEASERSIST"/>
</dbReference>
<dbReference type="FunFam" id="3.40.50.10140:FF:000007">
    <property type="entry name" value="Disease resistance protein (TIR-NBS-LRR class)"/>
    <property type="match status" value="1"/>
</dbReference>
<dbReference type="PANTHER" id="PTHR11017">
    <property type="entry name" value="LEUCINE-RICH REPEAT-CONTAINING PROTEIN"/>
    <property type="match status" value="1"/>
</dbReference>
<gene>
    <name evidence="4" type="ORF">LSAT_V11C500287230</name>
</gene>
<proteinExistence type="predicted"/>
<evidence type="ECO:0000313" key="4">
    <source>
        <dbReference type="EMBL" id="KAJ0207063.1"/>
    </source>
</evidence>
<dbReference type="EMBL" id="NBSK02000005">
    <property type="protein sequence ID" value="KAJ0207063.1"/>
    <property type="molecule type" value="Genomic_DNA"/>
</dbReference>
<dbReference type="GO" id="GO:0043531">
    <property type="term" value="F:ADP binding"/>
    <property type="evidence" value="ECO:0007669"/>
    <property type="project" value="InterPro"/>
</dbReference>
<evidence type="ECO:0000256" key="2">
    <source>
        <dbReference type="ARBA" id="ARBA00023027"/>
    </source>
</evidence>
<dbReference type="GO" id="GO:0007165">
    <property type="term" value="P:signal transduction"/>
    <property type="evidence" value="ECO:0007669"/>
    <property type="project" value="InterPro"/>
</dbReference>
<dbReference type="InterPro" id="IPR044974">
    <property type="entry name" value="Disease_R_plants"/>
</dbReference>
<comment type="caution">
    <text evidence="4">The sequence shown here is derived from an EMBL/GenBank/DDBJ whole genome shotgun (WGS) entry which is preliminary data.</text>
</comment>
<keyword evidence="1" id="KW-0433">Leucine-rich repeat</keyword>
<dbReference type="InterPro" id="IPR035897">
    <property type="entry name" value="Toll_tir_struct_dom_sf"/>
</dbReference>
<protein>
    <recommendedName>
        <fullName evidence="3">TIR domain-containing protein</fullName>
    </recommendedName>
</protein>
<dbReference type="SMART" id="SM00255">
    <property type="entry name" value="TIR"/>
    <property type="match status" value="1"/>
</dbReference>
<evidence type="ECO:0000313" key="5">
    <source>
        <dbReference type="Proteomes" id="UP000235145"/>
    </source>
</evidence>
<dbReference type="Gene3D" id="3.40.50.10140">
    <property type="entry name" value="Toll/interleukin-1 receptor homology (TIR) domain"/>
    <property type="match status" value="1"/>
</dbReference>
<dbReference type="PROSITE" id="PS50104">
    <property type="entry name" value="TIR"/>
    <property type="match status" value="1"/>
</dbReference>
<accession>A0A9R1VL67</accession>
<dbReference type="PANTHER" id="PTHR11017:SF577">
    <property type="entry name" value="DISEASE RESISTANCE PROTEIN (TIR-NBS-LRR CLASS), PUTATIVE-RELATED"/>
    <property type="match status" value="1"/>
</dbReference>
<organism evidence="4 5">
    <name type="scientific">Lactuca sativa</name>
    <name type="common">Garden lettuce</name>
    <dbReference type="NCBI Taxonomy" id="4236"/>
    <lineage>
        <taxon>Eukaryota</taxon>
        <taxon>Viridiplantae</taxon>
        <taxon>Streptophyta</taxon>
        <taxon>Embryophyta</taxon>
        <taxon>Tracheophyta</taxon>
        <taxon>Spermatophyta</taxon>
        <taxon>Magnoliopsida</taxon>
        <taxon>eudicotyledons</taxon>
        <taxon>Gunneridae</taxon>
        <taxon>Pentapetalae</taxon>
        <taxon>asterids</taxon>
        <taxon>campanulids</taxon>
        <taxon>Asterales</taxon>
        <taxon>Asteraceae</taxon>
        <taxon>Cichorioideae</taxon>
        <taxon>Cichorieae</taxon>
        <taxon>Lactucinae</taxon>
        <taxon>Lactuca</taxon>
    </lineage>
</organism>
<dbReference type="SUPFAM" id="SSF52540">
    <property type="entry name" value="P-loop containing nucleoside triphosphate hydrolases"/>
    <property type="match status" value="1"/>
</dbReference>
<dbReference type="Proteomes" id="UP000235145">
    <property type="component" value="Unassembled WGS sequence"/>
</dbReference>
<feature type="domain" description="TIR" evidence="3">
    <location>
        <begin position="13"/>
        <end position="177"/>
    </location>
</feature>
<dbReference type="InterPro" id="IPR042197">
    <property type="entry name" value="Apaf_helical"/>
</dbReference>
<dbReference type="Gene3D" id="3.40.50.300">
    <property type="entry name" value="P-loop containing nucleotide triphosphate hydrolases"/>
    <property type="match status" value="1"/>
</dbReference>
<reference evidence="4 5" key="1">
    <citation type="journal article" date="2017" name="Nat. Commun.">
        <title>Genome assembly with in vitro proximity ligation data and whole-genome triplication in lettuce.</title>
        <authorList>
            <person name="Reyes-Chin-Wo S."/>
            <person name="Wang Z."/>
            <person name="Yang X."/>
            <person name="Kozik A."/>
            <person name="Arikit S."/>
            <person name="Song C."/>
            <person name="Xia L."/>
            <person name="Froenicke L."/>
            <person name="Lavelle D.O."/>
            <person name="Truco M.J."/>
            <person name="Xia R."/>
            <person name="Zhu S."/>
            <person name="Xu C."/>
            <person name="Xu H."/>
            <person name="Xu X."/>
            <person name="Cox K."/>
            <person name="Korf I."/>
            <person name="Meyers B.C."/>
            <person name="Michelmore R.W."/>
        </authorList>
    </citation>
    <scope>NUCLEOTIDE SEQUENCE [LARGE SCALE GENOMIC DNA]</scope>
    <source>
        <strain evidence="5">cv. Salinas</strain>
        <tissue evidence="4">Seedlings</tissue>
    </source>
</reference>
<dbReference type="InterPro" id="IPR000157">
    <property type="entry name" value="TIR_dom"/>
</dbReference>
<dbReference type="Pfam" id="PF00931">
    <property type="entry name" value="NB-ARC"/>
    <property type="match status" value="1"/>
</dbReference>